<evidence type="ECO:0000256" key="2">
    <source>
        <dbReference type="ARBA" id="ARBA00022692"/>
    </source>
</evidence>
<keyword evidence="4" id="KW-0256">Endoplasmic reticulum</keyword>
<organism evidence="10 11">
    <name type="scientific">Mizuhopecten yessoensis</name>
    <name type="common">Japanese scallop</name>
    <name type="synonym">Patinopecten yessoensis</name>
    <dbReference type="NCBI Taxonomy" id="6573"/>
    <lineage>
        <taxon>Eukaryota</taxon>
        <taxon>Metazoa</taxon>
        <taxon>Spiralia</taxon>
        <taxon>Lophotrochozoa</taxon>
        <taxon>Mollusca</taxon>
        <taxon>Bivalvia</taxon>
        <taxon>Autobranchia</taxon>
        <taxon>Pteriomorphia</taxon>
        <taxon>Pectinida</taxon>
        <taxon>Pectinoidea</taxon>
        <taxon>Pectinidae</taxon>
        <taxon>Mizuhopecten</taxon>
    </lineage>
</organism>
<feature type="transmembrane region" description="Helical" evidence="9">
    <location>
        <begin position="275"/>
        <end position="292"/>
    </location>
</feature>
<accession>A0A210QQ65</accession>
<evidence type="ECO:0000256" key="8">
    <source>
        <dbReference type="SAM" id="MobiDB-lite"/>
    </source>
</evidence>
<protein>
    <recommendedName>
        <fullName evidence="12">FIT family protein</fullName>
    </recommendedName>
</protein>
<dbReference type="STRING" id="6573.A0A210QQ65"/>
<feature type="transmembrane region" description="Helical" evidence="9">
    <location>
        <begin position="100"/>
        <end position="119"/>
    </location>
</feature>
<evidence type="ECO:0000313" key="10">
    <source>
        <dbReference type="EMBL" id="OWF50872.1"/>
    </source>
</evidence>
<evidence type="ECO:0000256" key="5">
    <source>
        <dbReference type="ARBA" id="ARBA00022989"/>
    </source>
</evidence>
<name>A0A210QQ65_MIZYE</name>
<keyword evidence="7 9" id="KW-0472">Membrane</keyword>
<dbReference type="PANTHER" id="PTHR23129">
    <property type="entry name" value="ACYL-COENZYME A DIPHOSPHATASE FITM2"/>
    <property type="match status" value="1"/>
</dbReference>
<dbReference type="InterPro" id="IPR019388">
    <property type="entry name" value="FIT"/>
</dbReference>
<feature type="transmembrane region" description="Helical" evidence="9">
    <location>
        <begin position="31"/>
        <end position="49"/>
    </location>
</feature>
<evidence type="ECO:0000313" key="11">
    <source>
        <dbReference type="Proteomes" id="UP000242188"/>
    </source>
</evidence>
<dbReference type="GO" id="GO:0019915">
    <property type="term" value="P:lipid storage"/>
    <property type="evidence" value="ECO:0007669"/>
    <property type="project" value="InterPro"/>
</dbReference>
<dbReference type="AlphaFoldDB" id="A0A210QQ65"/>
<proteinExistence type="inferred from homology"/>
<dbReference type="Proteomes" id="UP000242188">
    <property type="component" value="Unassembled WGS sequence"/>
</dbReference>
<keyword evidence="2 9" id="KW-0812">Transmembrane</keyword>
<comment type="caution">
    <text evidence="10">The sequence shown here is derived from an EMBL/GenBank/DDBJ whole genome shotgun (WGS) entry which is preliminary data.</text>
</comment>
<evidence type="ECO:0000256" key="9">
    <source>
        <dbReference type="SAM" id="Phobius"/>
    </source>
</evidence>
<dbReference type="Pfam" id="PF10261">
    <property type="entry name" value="FIT"/>
    <property type="match status" value="2"/>
</dbReference>
<evidence type="ECO:0000256" key="3">
    <source>
        <dbReference type="ARBA" id="ARBA00022801"/>
    </source>
</evidence>
<dbReference type="HAMAP" id="MF_03230">
    <property type="entry name" value="FITM2"/>
    <property type="match status" value="1"/>
</dbReference>
<dbReference type="GO" id="GO:0034389">
    <property type="term" value="P:lipid droplet organization"/>
    <property type="evidence" value="ECO:0007669"/>
    <property type="project" value="InterPro"/>
</dbReference>
<keyword evidence="3" id="KW-0378">Hydrolase</keyword>
<dbReference type="InterPro" id="IPR046401">
    <property type="entry name" value="FITM1/2"/>
</dbReference>
<keyword evidence="5 9" id="KW-1133">Transmembrane helix</keyword>
<feature type="region of interest" description="Disordered" evidence="8">
    <location>
        <begin position="1"/>
        <end position="31"/>
    </location>
</feature>
<dbReference type="EMBL" id="NEDP02002420">
    <property type="protein sequence ID" value="OWF50872.1"/>
    <property type="molecule type" value="Genomic_DNA"/>
</dbReference>
<evidence type="ECO:0000256" key="4">
    <source>
        <dbReference type="ARBA" id="ARBA00022824"/>
    </source>
</evidence>
<dbReference type="PANTHER" id="PTHR23129:SF0">
    <property type="entry name" value="ACYL-COENZYME A DIPHOSPHATASE FITM2"/>
    <property type="match status" value="1"/>
</dbReference>
<evidence type="ECO:0000256" key="7">
    <source>
        <dbReference type="ARBA" id="ARBA00023136"/>
    </source>
</evidence>
<reference evidence="10 11" key="1">
    <citation type="journal article" date="2017" name="Nat. Ecol. Evol.">
        <title>Scallop genome provides insights into evolution of bilaterian karyotype and development.</title>
        <authorList>
            <person name="Wang S."/>
            <person name="Zhang J."/>
            <person name="Jiao W."/>
            <person name="Li J."/>
            <person name="Xun X."/>
            <person name="Sun Y."/>
            <person name="Guo X."/>
            <person name="Huan P."/>
            <person name="Dong B."/>
            <person name="Zhang L."/>
            <person name="Hu X."/>
            <person name="Sun X."/>
            <person name="Wang J."/>
            <person name="Zhao C."/>
            <person name="Wang Y."/>
            <person name="Wang D."/>
            <person name="Huang X."/>
            <person name="Wang R."/>
            <person name="Lv J."/>
            <person name="Li Y."/>
            <person name="Zhang Z."/>
            <person name="Liu B."/>
            <person name="Lu W."/>
            <person name="Hui Y."/>
            <person name="Liang J."/>
            <person name="Zhou Z."/>
            <person name="Hou R."/>
            <person name="Li X."/>
            <person name="Liu Y."/>
            <person name="Li H."/>
            <person name="Ning X."/>
            <person name="Lin Y."/>
            <person name="Zhao L."/>
            <person name="Xing Q."/>
            <person name="Dou J."/>
            <person name="Li Y."/>
            <person name="Mao J."/>
            <person name="Guo H."/>
            <person name="Dou H."/>
            <person name="Li T."/>
            <person name="Mu C."/>
            <person name="Jiang W."/>
            <person name="Fu Q."/>
            <person name="Fu X."/>
            <person name="Miao Y."/>
            <person name="Liu J."/>
            <person name="Yu Q."/>
            <person name="Li R."/>
            <person name="Liao H."/>
            <person name="Li X."/>
            <person name="Kong Y."/>
            <person name="Jiang Z."/>
            <person name="Chourrout D."/>
            <person name="Li R."/>
            <person name="Bao Z."/>
        </authorList>
    </citation>
    <scope>NUCLEOTIDE SEQUENCE [LARGE SCALE GENOMIC DNA]</scope>
    <source>
        <strain evidence="10 11">PY_sf001</strain>
    </source>
</reference>
<evidence type="ECO:0008006" key="12">
    <source>
        <dbReference type="Google" id="ProtNLM"/>
    </source>
</evidence>
<feature type="transmembrane region" description="Helical" evidence="9">
    <location>
        <begin position="61"/>
        <end position="80"/>
    </location>
</feature>
<keyword evidence="6" id="KW-0443">Lipid metabolism</keyword>
<evidence type="ECO:0000256" key="6">
    <source>
        <dbReference type="ARBA" id="ARBA00023098"/>
    </source>
</evidence>
<sequence>MAGIKRQPAGSTGSQKFSDPRKMRGQGKKQLPAPTHVGHFVMIVIMTICKKILLADTAVKIGVYLIGVMAGSILADVVALQRSYFSDSQNIFNQFFVKLGWGWTLTSLSVFTGMTSFVYTLGKWPQVKLHFLRLGLATFWWYAVTSVFNYVESVVGICTEPTYPTRFSCNKAGQSWLGFDISGHVFLLIHNLLTISEEVKFFKDWSKLENILEEENLASQKDVKESDIRTTKQAYKELTPYIKINVMILAALTVLWEFMLIISTIYRFHTLSQKVSAAFIAVGCWFISYRMVIPSNCGIVHSGSSPLRFTKCN</sequence>
<dbReference type="GO" id="GO:0010945">
    <property type="term" value="F:coenzyme A diphosphatase activity"/>
    <property type="evidence" value="ECO:0007669"/>
    <property type="project" value="InterPro"/>
</dbReference>
<evidence type="ECO:0000256" key="1">
    <source>
        <dbReference type="ARBA" id="ARBA00004477"/>
    </source>
</evidence>
<feature type="transmembrane region" description="Helical" evidence="9">
    <location>
        <begin position="131"/>
        <end position="151"/>
    </location>
</feature>
<dbReference type="GO" id="GO:0008654">
    <property type="term" value="P:phospholipid biosynthetic process"/>
    <property type="evidence" value="ECO:0007669"/>
    <property type="project" value="TreeGrafter"/>
</dbReference>
<comment type="subcellular location">
    <subcellularLocation>
        <location evidence="1">Endoplasmic reticulum membrane</location>
        <topology evidence="1">Multi-pass membrane protein</topology>
    </subcellularLocation>
</comment>
<dbReference type="OrthoDB" id="5579088at2759"/>
<keyword evidence="11" id="KW-1185">Reference proteome</keyword>
<dbReference type="GO" id="GO:0005789">
    <property type="term" value="C:endoplasmic reticulum membrane"/>
    <property type="evidence" value="ECO:0007669"/>
    <property type="project" value="UniProtKB-SubCell"/>
</dbReference>
<feature type="transmembrane region" description="Helical" evidence="9">
    <location>
        <begin position="246"/>
        <end position="268"/>
    </location>
</feature>
<gene>
    <name evidence="10" type="ORF">KP79_PYT13832</name>
</gene>